<reference evidence="2 3" key="1">
    <citation type="journal article" date="2018" name="Front. Plant Sci.">
        <title>Red Clover (Trifolium pratense) and Zigzag Clover (T. medium) - A Picture of Genomic Similarities and Differences.</title>
        <authorList>
            <person name="Dluhosova J."/>
            <person name="Istvanek J."/>
            <person name="Nedelnik J."/>
            <person name="Repkova J."/>
        </authorList>
    </citation>
    <scope>NUCLEOTIDE SEQUENCE [LARGE SCALE GENOMIC DNA]</scope>
    <source>
        <strain evidence="3">cv. 10/8</strain>
        <tissue evidence="2">Leaf</tissue>
    </source>
</reference>
<evidence type="ECO:0000313" key="2">
    <source>
        <dbReference type="EMBL" id="MCI75014.1"/>
    </source>
</evidence>
<evidence type="ECO:0000256" key="1">
    <source>
        <dbReference type="SAM" id="Phobius"/>
    </source>
</evidence>
<sequence length="46" mass="4948">MGLKAAGVNAMPLILVSVTTLLLHFRFRQSTGTGYVPDTGTRMVLL</sequence>
<dbReference type="EMBL" id="LXQA010873409">
    <property type="protein sequence ID" value="MCI75014.1"/>
    <property type="molecule type" value="Genomic_DNA"/>
</dbReference>
<dbReference type="Proteomes" id="UP000265520">
    <property type="component" value="Unassembled WGS sequence"/>
</dbReference>
<proteinExistence type="predicted"/>
<feature type="non-terminal residue" evidence="2">
    <location>
        <position position="46"/>
    </location>
</feature>
<organism evidence="2 3">
    <name type="scientific">Trifolium medium</name>
    <dbReference type="NCBI Taxonomy" id="97028"/>
    <lineage>
        <taxon>Eukaryota</taxon>
        <taxon>Viridiplantae</taxon>
        <taxon>Streptophyta</taxon>
        <taxon>Embryophyta</taxon>
        <taxon>Tracheophyta</taxon>
        <taxon>Spermatophyta</taxon>
        <taxon>Magnoliopsida</taxon>
        <taxon>eudicotyledons</taxon>
        <taxon>Gunneridae</taxon>
        <taxon>Pentapetalae</taxon>
        <taxon>rosids</taxon>
        <taxon>fabids</taxon>
        <taxon>Fabales</taxon>
        <taxon>Fabaceae</taxon>
        <taxon>Papilionoideae</taxon>
        <taxon>50 kb inversion clade</taxon>
        <taxon>NPAAA clade</taxon>
        <taxon>Hologalegina</taxon>
        <taxon>IRL clade</taxon>
        <taxon>Trifolieae</taxon>
        <taxon>Trifolium</taxon>
    </lineage>
</organism>
<keyword evidence="3" id="KW-1185">Reference proteome</keyword>
<comment type="caution">
    <text evidence="2">The sequence shown here is derived from an EMBL/GenBank/DDBJ whole genome shotgun (WGS) entry which is preliminary data.</text>
</comment>
<dbReference type="AlphaFoldDB" id="A0A392UQW4"/>
<keyword evidence="1" id="KW-0472">Membrane</keyword>
<feature type="transmembrane region" description="Helical" evidence="1">
    <location>
        <begin position="6"/>
        <end position="25"/>
    </location>
</feature>
<protein>
    <submittedName>
        <fullName evidence="2">Uncharacterized protein</fullName>
    </submittedName>
</protein>
<accession>A0A392UQW4</accession>
<evidence type="ECO:0000313" key="3">
    <source>
        <dbReference type="Proteomes" id="UP000265520"/>
    </source>
</evidence>
<keyword evidence="1" id="KW-1133">Transmembrane helix</keyword>
<name>A0A392UQW4_9FABA</name>
<keyword evidence="1" id="KW-0812">Transmembrane</keyword>